<evidence type="ECO:0000313" key="2">
    <source>
        <dbReference type="Proteomes" id="UP000204221"/>
    </source>
</evidence>
<reference evidence="1 2" key="1">
    <citation type="submission" date="2017-07" db="EMBL/GenBank/DDBJ databases">
        <title>Complete genome sequence of Actinoalloteichus hoggarensis DSM 45943, type strain of Actinoalloteichus hoggarensis.</title>
        <authorList>
            <person name="Ruckert C."/>
            <person name="Nouioui I."/>
            <person name="Willmese J."/>
            <person name="van Wezel G."/>
            <person name="Klenk H.-P."/>
            <person name="Kalinowski J."/>
            <person name="Zotchev S.B."/>
        </authorList>
    </citation>
    <scope>NUCLEOTIDE SEQUENCE [LARGE SCALE GENOMIC DNA]</scope>
    <source>
        <strain evidence="1 2">DSM 45943</strain>
    </source>
</reference>
<dbReference type="GO" id="GO:0047570">
    <property type="term" value="F:3-oxoadipate enol-lactonase activity"/>
    <property type="evidence" value="ECO:0007669"/>
    <property type="project" value="UniProtKB-EC"/>
</dbReference>
<dbReference type="AlphaFoldDB" id="A0A221WAU0"/>
<dbReference type="OrthoDB" id="9780765at2"/>
<organism evidence="1 2">
    <name type="scientific">Actinoalloteichus hoggarensis</name>
    <dbReference type="NCBI Taxonomy" id="1470176"/>
    <lineage>
        <taxon>Bacteria</taxon>
        <taxon>Bacillati</taxon>
        <taxon>Actinomycetota</taxon>
        <taxon>Actinomycetes</taxon>
        <taxon>Pseudonocardiales</taxon>
        <taxon>Pseudonocardiaceae</taxon>
        <taxon>Actinoalloteichus</taxon>
    </lineage>
</organism>
<dbReference type="InterPro" id="IPR000073">
    <property type="entry name" value="AB_hydrolase_1"/>
</dbReference>
<sequence length="262" mass="27789">MTILPHDVHGDGPIRVIALHGWFSDRTAFRALRPLLDTTRFSYAFVDVRGYGEAAELSGEYTMAEIASDVLALADHLGWSEFALLGHSMGGKAAAAVLAADTSRVTGVVGVSPVPASGVPFDDQAWQLFAGAAESADNRRAIIDLTTGNRHTGVWLDAMVRHSLATSSVPAFGSYLLDWARHDFHEAVLGDSTPILVIAGEHDPALSADVLRGTWLAWHPHARVEVFDNAGHYAADETPIALASSLEAFLTDAAAVPQATAG</sequence>
<dbReference type="SUPFAM" id="SSF53474">
    <property type="entry name" value="alpha/beta-Hydrolases"/>
    <property type="match status" value="1"/>
</dbReference>
<dbReference type="Proteomes" id="UP000204221">
    <property type="component" value="Chromosome"/>
</dbReference>
<dbReference type="PANTHER" id="PTHR43798">
    <property type="entry name" value="MONOACYLGLYCEROL LIPASE"/>
    <property type="match status" value="1"/>
</dbReference>
<accession>A0A221WAU0</accession>
<dbReference type="Pfam" id="PF00561">
    <property type="entry name" value="Abhydrolase_1"/>
    <property type="match status" value="1"/>
</dbReference>
<dbReference type="InterPro" id="IPR029058">
    <property type="entry name" value="AB_hydrolase_fold"/>
</dbReference>
<dbReference type="KEGG" id="ahg:AHOG_24005"/>
<dbReference type="EC" id="3.1.1.24" evidence="1"/>
<keyword evidence="2" id="KW-1185">Reference proteome</keyword>
<name>A0A221WAU0_9PSEU</name>
<keyword evidence="1" id="KW-0378">Hydrolase</keyword>
<dbReference type="InterPro" id="IPR050266">
    <property type="entry name" value="AB_hydrolase_sf"/>
</dbReference>
<protein>
    <submittedName>
        <fullName evidence="1">3-oxoadipate enol-lactonase 2</fullName>
        <ecNumber evidence="1">3.1.1.24</ecNumber>
    </submittedName>
</protein>
<dbReference type="RefSeq" id="WP_093943367.1">
    <property type="nucleotide sequence ID" value="NZ_CP022521.1"/>
</dbReference>
<dbReference type="Gene3D" id="3.40.50.1820">
    <property type="entry name" value="alpha/beta hydrolase"/>
    <property type="match status" value="1"/>
</dbReference>
<evidence type="ECO:0000313" key="1">
    <source>
        <dbReference type="EMBL" id="ASO22407.1"/>
    </source>
</evidence>
<proteinExistence type="predicted"/>
<dbReference type="EMBL" id="CP022521">
    <property type="protein sequence ID" value="ASO22407.1"/>
    <property type="molecule type" value="Genomic_DNA"/>
</dbReference>
<gene>
    <name evidence="1" type="primary">catD6</name>
    <name evidence="1" type="ORF">AHOG_24005</name>
</gene>